<dbReference type="Proteomes" id="UP000256661">
    <property type="component" value="Unassembled WGS sequence"/>
</dbReference>
<comment type="caution">
    <text evidence="4">The sequence shown here is derived from an EMBL/GenBank/DDBJ whole genome shotgun (WGS) entry which is preliminary data.</text>
</comment>
<dbReference type="RefSeq" id="WP_245974606.1">
    <property type="nucleotide sequence ID" value="NZ_QTTT01000001.1"/>
</dbReference>
<gene>
    <name evidence="4" type="ORF">DFJ69_5653</name>
</gene>
<feature type="domain" description="ARB-07466-like C-terminal" evidence="3">
    <location>
        <begin position="223"/>
        <end position="330"/>
    </location>
</feature>
<accession>A0A3D9T602</accession>
<evidence type="ECO:0000313" key="5">
    <source>
        <dbReference type="Proteomes" id="UP000256661"/>
    </source>
</evidence>
<feature type="region of interest" description="Disordered" evidence="2">
    <location>
        <begin position="1"/>
        <end position="23"/>
    </location>
</feature>
<dbReference type="Pfam" id="PF26571">
    <property type="entry name" value="VldE"/>
    <property type="match status" value="1"/>
</dbReference>
<evidence type="ECO:0000259" key="3">
    <source>
        <dbReference type="Pfam" id="PF26571"/>
    </source>
</evidence>
<proteinExistence type="predicted"/>
<keyword evidence="1" id="KW-0175">Coiled coil</keyword>
<keyword evidence="5" id="KW-1185">Reference proteome</keyword>
<evidence type="ECO:0000313" key="4">
    <source>
        <dbReference type="EMBL" id="REF00125.1"/>
    </source>
</evidence>
<sequence length="338" mass="36657">MAAIEPVGGRRGSRDGGRRRRGWKRSAVVVVLVAAGALTPGSGAAGALHGKPKDPEKELAKLTKRAAQLSKEYRGELVALEEAKDAADRAAEDARRFNREWERSRTVISRLAAQSYMNGRMAAVPLIAGADPGGMIRDAAVLEHLSSSNARRVWTVQVLAARADRSRQLAETKVAEVREQIEDLEKQRARVKKLLAKYRPEPPSSGGGRPDGVRGTKSPIVGNSMTARMRSVLVAIDGKYGAFPTIGCYRSGDPQDHGQGQACDFMETTGGRMPSANARAHGDAVAQYATGNASRLGIKYVIWRQRIWDVRSGGGWRSMEDRGSVTANHYDHIHISVL</sequence>
<dbReference type="EMBL" id="QTTT01000001">
    <property type="protein sequence ID" value="REF00125.1"/>
    <property type="molecule type" value="Genomic_DNA"/>
</dbReference>
<dbReference type="AlphaFoldDB" id="A0A3D9T602"/>
<name>A0A3D9T602_9ACTN</name>
<feature type="coiled-coil region" evidence="1">
    <location>
        <begin position="160"/>
        <end position="197"/>
    </location>
</feature>
<feature type="coiled-coil region" evidence="1">
    <location>
        <begin position="70"/>
        <end position="100"/>
    </location>
</feature>
<feature type="region of interest" description="Disordered" evidence="2">
    <location>
        <begin position="197"/>
        <end position="221"/>
    </location>
</feature>
<evidence type="ECO:0000256" key="1">
    <source>
        <dbReference type="SAM" id="Coils"/>
    </source>
</evidence>
<protein>
    <recommendedName>
        <fullName evidence="3">ARB-07466-like C-terminal domain-containing protein</fullName>
    </recommendedName>
</protein>
<reference evidence="4 5" key="1">
    <citation type="submission" date="2018-08" db="EMBL/GenBank/DDBJ databases">
        <title>Sequencing the genomes of 1000 actinobacteria strains.</title>
        <authorList>
            <person name="Klenk H.-P."/>
        </authorList>
    </citation>
    <scope>NUCLEOTIDE SEQUENCE [LARGE SCALE GENOMIC DNA]</scope>
    <source>
        <strain evidence="4 5">DSM 43927</strain>
    </source>
</reference>
<evidence type="ECO:0000256" key="2">
    <source>
        <dbReference type="SAM" id="MobiDB-lite"/>
    </source>
</evidence>
<organism evidence="4 5">
    <name type="scientific">Thermomonospora umbrina</name>
    <dbReference type="NCBI Taxonomy" id="111806"/>
    <lineage>
        <taxon>Bacteria</taxon>
        <taxon>Bacillati</taxon>
        <taxon>Actinomycetota</taxon>
        <taxon>Actinomycetes</taxon>
        <taxon>Streptosporangiales</taxon>
        <taxon>Thermomonosporaceae</taxon>
        <taxon>Thermomonospora</taxon>
    </lineage>
</organism>
<dbReference type="InterPro" id="IPR058593">
    <property type="entry name" value="ARB_07466-like_C"/>
</dbReference>